<dbReference type="GeneTree" id="ENSGT01150000286943"/>
<protein>
    <submittedName>
        <fullName evidence="3">Uncharacterized protein</fullName>
    </submittedName>
</protein>
<proteinExistence type="predicted"/>
<feature type="signal peptide" evidence="2">
    <location>
        <begin position="1"/>
        <end position="22"/>
    </location>
</feature>
<dbReference type="PANTHER" id="PTHR12138">
    <property type="entry name" value="PRIMATE-EXPANDED PROTEIN FAMILY"/>
    <property type="match status" value="1"/>
</dbReference>
<evidence type="ECO:0000313" key="3">
    <source>
        <dbReference type="Ensembl" id="ENSPPYP00000038149.1"/>
    </source>
</evidence>
<evidence type="ECO:0000313" key="4">
    <source>
        <dbReference type="Proteomes" id="UP000001595"/>
    </source>
</evidence>
<dbReference type="Proteomes" id="UP000001595">
    <property type="component" value="Chromosome 20"/>
</dbReference>
<name>A0A8I5TMN1_PONAB</name>
<reference evidence="3" key="2">
    <citation type="submission" date="2025-08" db="UniProtKB">
        <authorList>
            <consortium name="Ensembl"/>
        </authorList>
    </citation>
    <scope>IDENTIFICATION</scope>
</reference>
<keyword evidence="4" id="KW-1185">Reference proteome</keyword>
<dbReference type="PANTHER" id="PTHR12138:SF162">
    <property type="entry name" value="CHROMOSOME UNDETERMINED SCAFFOLD_275, WHOLE GENOME SHOTGUN SEQUENCE"/>
    <property type="match status" value="1"/>
</dbReference>
<reference evidence="3" key="3">
    <citation type="submission" date="2025-09" db="UniProtKB">
        <authorList>
            <consortium name="Ensembl"/>
        </authorList>
    </citation>
    <scope>IDENTIFICATION</scope>
</reference>
<feature type="compositionally biased region" description="Polar residues" evidence="1">
    <location>
        <begin position="76"/>
        <end position="92"/>
    </location>
</feature>
<evidence type="ECO:0000256" key="2">
    <source>
        <dbReference type="SAM" id="SignalP"/>
    </source>
</evidence>
<accession>A0A8I5TMN1</accession>
<organism evidence="3 4">
    <name type="scientific">Pongo abelii</name>
    <name type="common">Sumatran orangutan</name>
    <name type="synonym">Pongo pygmaeus abelii</name>
    <dbReference type="NCBI Taxonomy" id="9601"/>
    <lineage>
        <taxon>Eukaryota</taxon>
        <taxon>Metazoa</taxon>
        <taxon>Chordata</taxon>
        <taxon>Craniata</taxon>
        <taxon>Vertebrata</taxon>
        <taxon>Euteleostomi</taxon>
        <taxon>Mammalia</taxon>
        <taxon>Eutheria</taxon>
        <taxon>Euarchontoglires</taxon>
        <taxon>Primates</taxon>
        <taxon>Haplorrhini</taxon>
        <taxon>Catarrhini</taxon>
        <taxon>Hominidae</taxon>
        <taxon>Pongo</taxon>
    </lineage>
</organism>
<feature type="chain" id="PRO_5035263331" evidence="2">
    <location>
        <begin position="23"/>
        <end position="139"/>
    </location>
</feature>
<dbReference type="Ensembl" id="ENSPPYT00000054240.1">
    <property type="protein sequence ID" value="ENSPPYP00000038149.1"/>
    <property type="gene ID" value="ENSPPYG00000037099.1"/>
</dbReference>
<feature type="region of interest" description="Disordered" evidence="1">
    <location>
        <begin position="69"/>
        <end position="92"/>
    </location>
</feature>
<reference evidence="3 4" key="1">
    <citation type="submission" date="2008-02" db="EMBL/GenBank/DDBJ databases">
        <title>A 6x draft sequence assembly of the Pongo pygmaeus abelii genome.</title>
        <authorList>
            <person name="Wilson R.K."/>
            <person name="Mardis E."/>
        </authorList>
    </citation>
    <scope>NUCLEOTIDE SEQUENCE [LARGE SCALE GENOMIC DNA]</scope>
</reference>
<sequence>MHHTQLIFVFLVEMGFHHVGQADLKLPTFSDPPILDSQSASITGMSHCAWPIKLYSILMKKKMPPPSGQAHVIYENNGTSRRQSNTSPCKNCQRNRPLPYLSSHLTNIDGAPLNTGHCAGVWDTAGPRGCARLQPSDQG</sequence>
<dbReference type="PRINTS" id="PR02045">
    <property type="entry name" value="F138DOMAIN"/>
</dbReference>
<dbReference type="AlphaFoldDB" id="A0A8I5TMN1"/>
<keyword evidence="2" id="KW-0732">Signal</keyword>
<evidence type="ECO:0000256" key="1">
    <source>
        <dbReference type="SAM" id="MobiDB-lite"/>
    </source>
</evidence>